<dbReference type="Pfam" id="PF05192">
    <property type="entry name" value="MutS_III"/>
    <property type="match status" value="1"/>
</dbReference>
<dbReference type="SUPFAM" id="SSF48334">
    <property type="entry name" value="DNA repair protein MutS, domain III"/>
    <property type="match status" value="1"/>
</dbReference>
<dbReference type="FunFam" id="3.30.420.110:FF:000003">
    <property type="entry name" value="mutS protein homolog 4"/>
    <property type="match status" value="1"/>
</dbReference>
<evidence type="ECO:0000256" key="2">
    <source>
        <dbReference type="SAM" id="MobiDB-lite"/>
    </source>
</evidence>
<comment type="caution">
    <text evidence="4">The sequence shown here is derived from an EMBL/GenBank/DDBJ whole genome shotgun (WGS) entry which is preliminary data.</text>
</comment>
<reference evidence="4" key="2">
    <citation type="submission" date="2020-11" db="EMBL/GenBank/DDBJ databases">
        <authorList>
            <person name="McCartney M.A."/>
            <person name="Auch B."/>
            <person name="Kono T."/>
            <person name="Mallez S."/>
            <person name="Becker A."/>
            <person name="Gohl D.M."/>
            <person name="Silverstein K.A.T."/>
            <person name="Koren S."/>
            <person name="Bechman K.B."/>
            <person name="Herman A."/>
            <person name="Abrahante J.E."/>
            <person name="Garbe J."/>
        </authorList>
    </citation>
    <scope>NUCLEOTIDE SEQUENCE</scope>
    <source>
        <strain evidence="4">Duluth1</strain>
        <tissue evidence="4">Whole animal</tissue>
    </source>
</reference>
<dbReference type="InterPro" id="IPR036678">
    <property type="entry name" value="MutS_con_dom_sf"/>
</dbReference>
<feature type="compositionally biased region" description="Low complexity" evidence="2">
    <location>
        <begin position="21"/>
        <end position="40"/>
    </location>
</feature>
<reference evidence="4" key="1">
    <citation type="journal article" date="2019" name="bioRxiv">
        <title>The Genome of the Zebra Mussel, Dreissena polymorpha: A Resource for Invasive Species Research.</title>
        <authorList>
            <person name="McCartney M.A."/>
            <person name="Auch B."/>
            <person name="Kono T."/>
            <person name="Mallez S."/>
            <person name="Zhang Y."/>
            <person name="Obille A."/>
            <person name="Becker A."/>
            <person name="Abrahante J.E."/>
            <person name="Garbe J."/>
            <person name="Badalamenti J.P."/>
            <person name="Herman A."/>
            <person name="Mangelson H."/>
            <person name="Liachko I."/>
            <person name="Sullivan S."/>
            <person name="Sone E.D."/>
            <person name="Koren S."/>
            <person name="Silverstein K.A.T."/>
            <person name="Beckman K.B."/>
            <person name="Gohl D.M."/>
        </authorList>
    </citation>
    <scope>NUCLEOTIDE SEQUENCE</scope>
    <source>
        <strain evidence="4">Duluth1</strain>
        <tissue evidence="4">Whole animal</tissue>
    </source>
</reference>
<evidence type="ECO:0000259" key="3">
    <source>
        <dbReference type="SMART" id="SM00533"/>
    </source>
</evidence>
<protein>
    <recommendedName>
        <fullName evidence="3">DNA mismatch repair protein MutS core domain-containing protein</fullName>
    </recommendedName>
</protein>
<accession>A0A9D4RNA3</accession>
<dbReference type="Gene3D" id="3.30.420.110">
    <property type="entry name" value="MutS, connector domain"/>
    <property type="match status" value="1"/>
</dbReference>
<feature type="region of interest" description="Disordered" evidence="2">
    <location>
        <begin position="1"/>
        <end position="119"/>
    </location>
</feature>
<proteinExistence type="inferred from homology"/>
<feature type="compositionally biased region" description="Low complexity" evidence="2">
    <location>
        <begin position="106"/>
        <end position="119"/>
    </location>
</feature>
<dbReference type="EMBL" id="JAIWYP010000002">
    <property type="protein sequence ID" value="KAH3873388.1"/>
    <property type="molecule type" value="Genomic_DNA"/>
</dbReference>
<feature type="domain" description="DNA mismatch repair protein MutS core" evidence="3">
    <location>
        <begin position="299"/>
        <end position="590"/>
    </location>
</feature>
<dbReference type="GO" id="GO:0005524">
    <property type="term" value="F:ATP binding"/>
    <property type="evidence" value="ECO:0007669"/>
    <property type="project" value="InterPro"/>
</dbReference>
<dbReference type="Proteomes" id="UP000828390">
    <property type="component" value="Unassembled WGS sequence"/>
</dbReference>
<dbReference type="PANTHER" id="PTHR11361">
    <property type="entry name" value="DNA MISMATCH REPAIR PROTEIN MUTS FAMILY MEMBER"/>
    <property type="match status" value="1"/>
</dbReference>
<dbReference type="GO" id="GO:0007131">
    <property type="term" value="P:reciprocal meiotic recombination"/>
    <property type="evidence" value="ECO:0007669"/>
    <property type="project" value="TreeGrafter"/>
</dbReference>
<dbReference type="InterPro" id="IPR036187">
    <property type="entry name" value="DNA_mismatch_repair_MutS_sf"/>
</dbReference>
<gene>
    <name evidence="4" type="ORF">DPMN_036623</name>
</gene>
<organism evidence="4 5">
    <name type="scientific">Dreissena polymorpha</name>
    <name type="common">Zebra mussel</name>
    <name type="synonym">Mytilus polymorpha</name>
    <dbReference type="NCBI Taxonomy" id="45954"/>
    <lineage>
        <taxon>Eukaryota</taxon>
        <taxon>Metazoa</taxon>
        <taxon>Spiralia</taxon>
        <taxon>Lophotrochozoa</taxon>
        <taxon>Mollusca</taxon>
        <taxon>Bivalvia</taxon>
        <taxon>Autobranchia</taxon>
        <taxon>Heteroconchia</taxon>
        <taxon>Euheterodonta</taxon>
        <taxon>Imparidentia</taxon>
        <taxon>Neoheterodontei</taxon>
        <taxon>Myida</taxon>
        <taxon>Dreissenoidea</taxon>
        <taxon>Dreissenidae</taxon>
        <taxon>Dreissena</taxon>
    </lineage>
</organism>
<dbReference type="GO" id="GO:0030983">
    <property type="term" value="F:mismatched DNA binding"/>
    <property type="evidence" value="ECO:0007669"/>
    <property type="project" value="InterPro"/>
</dbReference>
<feature type="compositionally biased region" description="Polar residues" evidence="2">
    <location>
        <begin position="1"/>
        <end position="10"/>
    </location>
</feature>
<feature type="compositionally biased region" description="Low complexity" evidence="2">
    <location>
        <begin position="57"/>
        <end position="89"/>
    </location>
</feature>
<dbReference type="GO" id="GO:0005634">
    <property type="term" value="C:nucleus"/>
    <property type="evidence" value="ECO:0007669"/>
    <property type="project" value="TreeGrafter"/>
</dbReference>
<dbReference type="SMART" id="SM00533">
    <property type="entry name" value="MUTSd"/>
    <property type="match status" value="1"/>
</dbReference>
<comment type="similarity">
    <text evidence="1">Belongs to the DNA mismatch repair MutS family.</text>
</comment>
<dbReference type="AlphaFoldDB" id="A0A9D4RNA3"/>
<dbReference type="PANTHER" id="PTHR11361:SF21">
    <property type="entry name" value="MUTS PROTEIN HOMOLOG 4"/>
    <property type="match status" value="1"/>
</dbReference>
<dbReference type="InterPro" id="IPR007696">
    <property type="entry name" value="DNA_mismatch_repair_MutS_core"/>
</dbReference>
<keyword evidence="5" id="KW-1185">Reference proteome</keyword>
<dbReference type="FunFam" id="1.10.1420.10:FF:000013">
    <property type="entry name" value="mutS protein homolog 4"/>
    <property type="match status" value="1"/>
</dbReference>
<name>A0A9D4RNA3_DREPO</name>
<evidence type="ECO:0000256" key="1">
    <source>
        <dbReference type="ARBA" id="ARBA00006271"/>
    </source>
</evidence>
<dbReference type="Pfam" id="PF05188">
    <property type="entry name" value="MutS_II"/>
    <property type="match status" value="1"/>
</dbReference>
<dbReference type="Gene3D" id="1.10.1420.10">
    <property type="match status" value="2"/>
</dbReference>
<dbReference type="InterPro" id="IPR045076">
    <property type="entry name" value="MutS"/>
</dbReference>
<dbReference type="GO" id="GO:0006298">
    <property type="term" value="P:mismatch repair"/>
    <property type="evidence" value="ECO:0007669"/>
    <property type="project" value="InterPro"/>
</dbReference>
<dbReference type="GO" id="GO:0140664">
    <property type="term" value="F:ATP-dependent DNA damage sensor activity"/>
    <property type="evidence" value="ECO:0007669"/>
    <property type="project" value="InterPro"/>
</dbReference>
<sequence>MAQPLKNNPKYNFGLLVTPGSTDTSSVTTDSVNVESDSTSFSEQASERSLSYPTDYSRLTSGGSSTSRARYNTGLFTSGSASTSSAPAGFRTPRTNSGSSKRRTSDTGGSATPGAATPAQNNCSTLVAIVEGRGLAKGEVGMATLDLKKPELSLSQFSDMPTYVKTITKLQIAQPLEIIFPNTACESGTMTNLSKIVTEQFPNTTISTVQRKYFNETKGLMNVKHLCVPEYSSVELEIASKYYCLAAAAALIKYIEFIQNTVYAPASLKVVFKGSENTTMIDMSTARNLELLQNQRDPRSSHTLYGILNYTKTVGGARLLRSNILQPPSDPETISLRQDVVAELIEKSEVFYNLQAVISKFLDIDHLLSLCVQVPKQENVKTAETKITNMMYLKHTLELVGPLRDALGDCENPLLKATYKLLDDPRFVLMLSKINCIIHEDARYQKGLLVMRSQKCFAVKPKINGLLDMARKTYTEIVDDITDLVQQMAATYSLPLKVFYSSSRGFHAQMHCGPSDSYTTDNLPAIFIKVTKFKNTLSFTTTDLIKLNDRVKESLYEIYIMTSITARDHRYTGYQPGSAPDTGENICGTPSTKQHLCI</sequence>
<dbReference type="SUPFAM" id="SSF53150">
    <property type="entry name" value="DNA repair protein MutS, domain II"/>
    <property type="match status" value="1"/>
</dbReference>
<feature type="compositionally biased region" description="Polar residues" evidence="2">
    <location>
        <begin position="41"/>
        <end position="54"/>
    </location>
</feature>
<evidence type="ECO:0000313" key="5">
    <source>
        <dbReference type="Proteomes" id="UP000828390"/>
    </source>
</evidence>
<dbReference type="InterPro" id="IPR007860">
    <property type="entry name" value="DNA_mmatch_repair_MutS_con_dom"/>
</dbReference>
<evidence type="ECO:0000313" key="4">
    <source>
        <dbReference type="EMBL" id="KAH3873388.1"/>
    </source>
</evidence>